<dbReference type="PANTHER" id="PTHR41317:SF1">
    <property type="entry name" value="PD-(D_E)XK NUCLEASE FAMILY TRANSPOSASE"/>
    <property type="match status" value="1"/>
</dbReference>
<dbReference type="AlphaFoldDB" id="A0A1U7N891"/>
<dbReference type="Pfam" id="PF12784">
    <property type="entry name" value="PDDEXK_2"/>
    <property type="match status" value="1"/>
</dbReference>
<evidence type="ECO:0000313" key="2">
    <source>
        <dbReference type="EMBL" id="OLT62163.1"/>
    </source>
</evidence>
<accession>A0A1U7N891</accession>
<feature type="domain" description="DUF4351" evidence="1">
    <location>
        <begin position="281"/>
        <end position="347"/>
    </location>
</feature>
<dbReference type="InterPro" id="IPR010106">
    <property type="entry name" value="RpnA"/>
</dbReference>
<protein>
    <submittedName>
        <fullName evidence="2">Transposase</fullName>
    </submittedName>
</protein>
<dbReference type="Pfam" id="PF14261">
    <property type="entry name" value="DUF4351"/>
    <property type="match status" value="1"/>
</dbReference>
<keyword evidence="3" id="KW-1185">Reference proteome</keyword>
<dbReference type="InterPro" id="IPR025587">
    <property type="entry name" value="DUF4351"/>
</dbReference>
<sequence length="352" mass="40754">MKFISPKTDFALKKIFGSDQSKDILISFLNAMIYSGNSVIQDLEIIDPYSAGDVVDLKDTYLDVKAVLDNKTTVIIEMQLWNVEAFEKRVVYNLCKTYGNQLKSGQGYFDLNPVIALTITDFKLFPSTEKVISSFYFQEEEDHLPYQENELKMVFVELPKFTKQLEELESVVDKWIYFIKDAPSLEVIPDQMREIPQLEQALTIANQAGLSVEELEKIRKQEMFLEDWRGALSLAKREGREEGIIEGREEGRVEGRIEGRVEGREEGRVEGREEGRVEGREEGRVEGERSLLLRQLERRFGKLTSNAIRRSRRYANALLEALNAQDLERLSEAIWDFQTSEDLLNWLQEHSH</sequence>
<evidence type="ECO:0000313" key="3">
    <source>
        <dbReference type="Proteomes" id="UP000186657"/>
    </source>
</evidence>
<organism evidence="2 3">
    <name type="scientific">Moorena bouillonii PNG</name>
    <dbReference type="NCBI Taxonomy" id="568701"/>
    <lineage>
        <taxon>Bacteria</taxon>
        <taxon>Bacillati</taxon>
        <taxon>Cyanobacteriota</taxon>
        <taxon>Cyanophyceae</taxon>
        <taxon>Coleofasciculales</taxon>
        <taxon>Coleofasciculaceae</taxon>
        <taxon>Moorena</taxon>
    </lineage>
</organism>
<dbReference type="Proteomes" id="UP000186657">
    <property type="component" value="Unassembled WGS sequence"/>
</dbReference>
<name>A0A1U7N891_9CYAN</name>
<dbReference type="EMBL" id="MKZS01000001">
    <property type="protein sequence ID" value="OLT62163.1"/>
    <property type="molecule type" value="Genomic_DNA"/>
</dbReference>
<evidence type="ECO:0000259" key="1">
    <source>
        <dbReference type="Pfam" id="PF14261"/>
    </source>
</evidence>
<gene>
    <name evidence="2" type="ORF">BJP37_27240</name>
</gene>
<comment type="caution">
    <text evidence="2">The sequence shown here is derived from an EMBL/GenBank/DDBJ whole genome shotgun (WGS) entry which is preliminary data.</text>
</comment>
<dbReference type="RefSeq" id="WP_075903896.1">
    <property type="nucleotide sequence ID" value="NZ_MKZS01000001.1"/>
</dbReference>
<dbReference type="PANTHER" id="PTHR41317">
    <property type="entry name" value="PD-(D_E)XK NUCLEASE FAMILY TRANSPOSASE"/>
    <property type="match status" value="1"/>
</dbReference>
<proteinExistence type="predicted"/>
<reference evidence="2 3" key="1">
    <citation type="submission" date="2016-10" db="EMBL/GenBank/DDBJ databases">
        <title>Comparative genomics uncovers the prolific and rare metabolic potential of the cyanobacterial genus Moorea.</title>
        <authorList>
            <person name="Leao T."/>
            <person name="Castelao G."/>
            <person name="Korobeynikov A."/>
            <person name="Monroe E.A."/>
            <person name="Podell S."/>
            <person name="Glukhov E."/>
            <person name="Allen E."/>
            <person name="Gerwick W.H."/>
            <person name="Gerwick L."/>
        </authorList>
    </citation>
    <scope>NUCLEOTIDE SEQUENCE [LARGE SCALE GENOMIC DNA]</scope>
    <source>
        <strain evidence="2 3">PNG5-198</strain>
    </source>
</reference>
<dbReference type="NCBIfam" id="TIGR01784">
    <property type="entry name" value="T_den_put_tspse"/>
    <property type="match status" value="1"/>
</dbReference>